<name>A0A0F9E6M9_9ZZZZ</name>
<evidence type="ECO:0000259" key="1">
    <source>
        <dbReference type="PROSITE" id="PS50943"/>
    </source>
</evidence>
<dbReference type="EMBL" id="LAZR01026148">
    <property type="protein sequence ID" value="KKL69644.1"/>
    <property type="molecule type" value="Genomic_DNA"/>
</dbReference>
<sequence>MGFRAWVRGLLGGKVYETQDEMAAAWGTSQSTIAHWLRGTRHPDLERCARISQAEDDKSLADIYEMVRQDTRETSTA</sequence>
<feature type="domain" description="HTH cro/C1-type" evidence="1">
    <location>
        <begin position="18"/>
        <end position="54"/>
    </location>
</feature>
<accession>A0A0F9E6M9</accession>
<reference evidence="2" key="1">
    <citation type="journal article" date="2015" name="Nature">
        <title>Complex archaea that bridge the gap between prokaryotes and eukaryotes.</title>
        <authorList>
            <person name="Spang A."/>
            <person name="Saw J.H."/>
            <person name="Jorgensen S.L."/>
            <person name="Zaremba-Niedzwiedzka K."/>
            <person name="Martijn J."/>
            <person name="Lind A.E."/>
            <person name="van Eijk R."/>
            <person name="Schleper C."/>
            <person name="Guy L."/>
            <person name="Ettema T.J."/>
        </authorList>
    </citation>
    <scope>NUCLEOTIDE SEQUENCE</scope>
</reference>
<comment type="caution">
    <text evidence="2">The sequence shown here is derived from an EMBL/GenBank/DDBJ whole genome shotgun (WGS) entry which is preliminary data.</text>
</comment>
<dbReference type="Gene3D" id="1.10.260.40">
    <property type="entry name" value="lambda repressor-like DNA-binding domains"/>
    <property type="match status" value="1"/>
</dbReference>
<organism evidence="2">
    <name type="scientific">marine sediment metagenome</name>
    <dbReference type="NCBI Taxonomy" id="412755"/>
    <lineage>
        <taxon>unclassified sequences</taxon>
        <taxon>metagenomes</taxon>
        <taxon>ecological metagenomes</taxon>
    </lineage>
</organism>
<dbReference type="SUPFAM" id="SSF47413">
    <property type="entry name" value="lambda repressor-like DNA-binding domains"/>
    <property type="match status" value="1"/>
</dbReference>
<evidence type="ECO:0000313" key="2">
    <source>
        <dbReference type="EMBL" id="KKL69644.1"/>
    </source>
</evidence>
<dbReference type="InterPro" id="IPR001387">
    <property type="entry name" value="Cro/C1-type_HTH"/>
</dbReference>
<dbReference type="AlphaFoldDB" id="A0A0F9E6M9"/>
<gene>
    <name evidence="2" type="ORF">LCGC14_2112870</name>
</gene>
<proteinExistence type="predicted"/>
<dbReference type="CDD" id="cd00093">
    <property type="entry name" value="HTH_XRE"/>
    <property type="match status" value="1"/>
</dbReference>
<dbReference type="PROSITE" id="PS50943">
    <property type="entry name" value="HTH_CROC1"/>
    <property type="match status" value="1"/>
</dbReference>
<dbReference type="InterPro" id="IPR010982">
    <property type="entry name" value="Lambda_DNA-bd_dom_sf"/>
</dbReference>
<dbReference type="Pfam" id="PF01381">
    <property type="entry name" value="HTH_3"/>
    <property type="match status" value="1"/>
</dbReference>
<protein>
    <recommendedName>
        <fullName evidence="1">HTH cro/C1-type domain-containing protein</fullName>
    </recommendedName>
</protein>
<dbReference type="GO" id="GO:0003677">
    <property type="term" value="F:DNA binding"/>
    <property type="evidence" value="ECO:0007669"/>
    <property type="project" value="InterPro"/>
</dbReference>